<reference evidence="6" key="1">
    <citation type="journal article" date="2019" name="Int. J. Syst. Evol. Microbiol.">
        <title>The Global Catalogue of Microorganisms (GCM) 10K type strain sequencing project: providing services to taxonomists for standard genome sequencing and annotation.</title>
        <authorList>
            <consortium name="The Broad Institute Genomics Platform"/>
            <consortium name="The Broad Institute Genome Sequencing Center for Infectious Disease"/>
            <person name="Wu L."/>
            <person name="Ma J."/>
        </authorList>
    </citation>
    <scope>NUCLEOTIDE SEQUENCE [LARGE SCALE GENOMIC DNA]</scope>
    <source>
        <strain evidence="6">KCTC 23917</strain>
    </source>
</reference>
<evidence type="ECO:0000313" key="6">
    <source>
        <dbReference type="Proteomes" id="UP000653343"/>
    </source>
</evidence>
<dbReference type="PROSITE" id="PS01124">
    <property type="entry name" value="HTH_ARAC_FAMILY_2"/>
    <property type="match status" value="1"/>
</dbReference>
<feature type="domain" description="HTH araC/xylS-type" evidence="4">
    <location>
        <begin position="167"/>
        <end position="265"/>
    </location>
</feature>
<evidence type="ECO:0000256" key="2">
    <source>
        <dbReference type="ARBA" id="ARBA00023125"/>
    </source>
</evidence>
<dbReference type="Gene3D" id="1.10.10.60">
    <property type="entry name" value="Homeodomain-like"/>
    <property type="match status" value="1"/>
</dbReference>
<organism evidence="5 6">
    <name type="scientific">Undibacterium squillarum</name>
    <dbReference type="NCBI Taxonomy" id="1131567"/>
    <lineage>
        <taxon>Bacteria</taxon>
        <taxon>Pseudomonadati</taxon>
        <taxon>Pseudomonadota</taxon>
        <taxon>Betaproteobacteria</taxon>
        <taxon>Burkholderiales</taxon>
        <taxon>Oxalobacteraceae</taxon>
        <taxon>Undibacterium</taxon>
    </lineage>
</organism>
<dbReference type="InterPro" id="IPR009057">
    <property type="entry name" value="Homeodomain-like_sf"/>
</dbReference>
<dbReference type="SMART" id="SM00342">
    <property type="entry name" value="HTH_ARAC"/>
    <property type="match status" value="1"/>
</dbReference>
<gene>
    <name evidence="5" type="ORF">GCM10010946_10810</name>
</gene>
<evidence type="ECO:0000256" key="3">
    <source>
        <dbReference type="ARBA" id="ARBA00023163"/>
    </source>
</evidence>
<keyword evidence="2" id="KW-0238">DNA-binding</keyword>
<keyword evidence="6" id="KW-1185">Reference proteome</keyword>
<dbReference type="Proteomes" id="UP000653343">
    <property type="component" value="Unassembled WGS sequence"/>
</dbReference>
<protein>
    <submittedName>
        <fullName evidence="5">AraC family transcriptional regulator</fullName>
    </submittedName>
</protein>
<dbReference type="InterPro" id="IPR018060">
    <property type="entry name" value="HTH_AraC"/>
</dbReference>
<proteinExistence type="predicted"/>
<sequence length="280" mass="31045">MASQFSRGSFYGTQTMEREAGGLRLSHLRATVPEHEVREHSHADAHVVLSTRGRYISSAAGEQREGPVLIYNPPGVVHRDRFAGDDGWFFAMSFDADHFCGQENALLLPQIALRSHQPAALQTAFHLLNTARWSDATQLDMEVLSIALLQQFSVPAPASASVPAWLKQAQEMIADMSDQELSIADIAAAVGVHRVYLARQYQRHLGRSPGSDLRLRRLQRAMHFLMTTDTALSDIAAACGYCDQSHLNRALWQHLRMTPAAFRAAGSDAAGYKYPRPHPF</sequence>
<comment type="caution">
    <text evidence="5">The sequence shown here is derived from an EMBL/GenBank/DDBJ whole genome shotgun (WGS) entry which is preliminary data.</text>
</comment>
<evidence type="ECO:0000313" key="5">
    <source>
        <dbReference type="EMBL" id="GGX35270.1"/>
    </source>
</evidence>
<dbReference type="PANTHER" id="PTHR46796">
    <property type="entry name" value="HTH-TYPE TRANSCRIPTIONAL ACTIVATOR RHAS-RELATED"/>
    <property type="match status" value="1"/>
</dbReference>
<dbReference type="Pfam" id="PF12833">
    <property type="entry name" value="HTH_18"/>
    <property type="match status" value="1"/>
</dbReference>
<dbReference type="InterPro" id="IPR050204">
    <property type="entry name" value="AraC_XylS_family_regulators"/>
</dbReference>
<evidence type="ECO:0000259" key="4">
    <source>
        <dbReference type="PROSITE" id="PS01124"/>
    </source>
</evidence>
<dbReference type="SUPFAM" id="SSF46689">
    <property type="entry name" value="Homeodomain-like"/>
    <property type="match status" value="2"/>
</dbReference>
<keyword evidence="3" id="KW-0804">Transcription</keyword>
<keyword evidence="1" id="KW-0805">Transcription regulation</keyword>
<dbReference type="RefSeq" id="WP_189356031.1">
    <property type="nucleotide sequence ID" value="NZ_BMYU01000002.1"/>
</dbReference>
<evidence type="ECO:0000256" key="1">
    <source>
        <dbReference type="ARBA" id="ARBA00023015"/>
    </source>
</evidence>
<accession>A0ABQ2XWL4</accession>
<name>A0ABQ2XWL4_9BURK</name>
<dbReference type="EMBL" id="BMYU01000002">
    <property type="protein sequence ID" value="GGX35270.1"/>
    <property type="molecule type" value="Genomic_DNA"/>
</dbReference>